<evidence type="ECO:0000313" key="1">
    <source>
        <dbReference type="EMBL" id="KIJ11475.1"/>
    </source>
</evidence>
<dbReference type="HOGENOM" id="CLU_107692_0_0_1"/>
<reference evidence="2" key="2">
    <citation type="submission" date="2015-01" db="EMBL/GenBank/DDBJ databases">
        <title>Evolutionary Origins and Diversification of the Mycorrhizal Mutualists.</title>
        <authorList>
            <consortium name="DOE Joint Genome Institute"/>
            <consortium name="Mycorrhizal Genomics Consortium"/>
            <person name="Kohler A."/>
            <person name="Kuo A."/>
            <person name="Nagy L.G."/>
            <person name="Floudas D."/>
            <person name="Copeland A."/>
            <person name="Barry K.W."/>
            <person name="Cichocki N."/>
            <person name="Veneault-Fourrey C."/>
            <person name="LaButti K."/>
            <person name="Lindquist E.A."/>
            <person name="Lipzen A."/>
            <person name="Lundell T."/>
            <person name="Morin E."/>
            <person name="Murat C."/>
            <person name="Riley R."/>
            <person name="Ohm R."/>
            <person name="Sun H."/>
            <person name="Tunlid A."/>
            <person name="Henrissat B."/>
            <person name="Grigoriev I.V."/>
            <person name="Hibbett D.S."/>
            <person name="Martin F."/>
        </authorList>
    </citation>
    <scope>NUCLEOTIDE SEQUENCE [LARGE SCALE GENOMIC DNA]</scope>
    <source>
        <strain evidence="2">ATCC 200175</strain>
    </source>
</reference>
<proteinExistence type="predicted"/>
<dbReference type="Proteomes" id="UP000053647">
    <property type="component" value="Unassembled WGS sequence"/>
</dbReference>
<protein>
    <submittedName>
        <fullName evidence="1">Uncharacterized protein</fullName>
    </submittedName>
</protein>
<dbReference type="EMBL" id="KN819379">
    <property type="protein sequence ID" value="KIJ11475.1"/>
    <property type="molecule type" value="Genomic_DNA"/>
</dbReference>
<accession>A0A0C9T6Z4</accession>
<name>A0A0C9T6Z4_PAXIN</name>
<organism evidence="1 2">
    <name type="scientific">Paxillus involutus ATCC 200175</name>
    <dbReference type="NCBI Taxonomy" id="664439"/>
    <lineage>
        <taxon>Eukaryota</taxon>
        <taxon>Fungi</taxon>
        <taxon>Dikarya</taxon>
        <taxon>Basidiomycota</taxon>
        <taxon>Agaricomycotina</taxon>
        <taxon>Agaricomycetes</taxon>
        <taxon>Agaricomycetidae</taxon>
        <taxon>Boletales</taxon>
        <taxon>Paxilineae</taxon>
        <taxon>Paxillaceae</taxon>
        <taxon>Paxillus</taxon>
    </lineage>
</organism>
<keyword evidence="2" id="KW-1185">Reference proteome</keyword>
<dbReference type="OrthoDB" id="2659593at2759"/>
<sequence>MTTVIDVHAVDTIHGFSLYPLSLSIRFAGNIRSILADLPPHIPIKVSVELPDEFLDQIIPILEDKTVHSEAMPTPALSPASFSFFPLSPDFNPQDHQAWRSLADEISFSLVEDSIQHDTPSPHYSLMRDFFWMAFVAAFPSFPLGDWPVWDARISMEGNFISQWVEDIGMDLCGPQRAGVIRQAIWEELKELVADFLLIPIVSDFVT</sequence>
<dbReference type="AlphaFoldDB" id="A0A0C9T6Z4"/>
<gene>
    <name evidence="1" type="ORF">PAXINDRAFT_157311</name>
</gene>
<reference evidence="1 2" key="1">
    <citation type="submission" date="2014-06" db="EMBL/GenBank/DDBJ databases">
        <authorList>
            <consortium name="DOE Joint Genome Institute"/>
            <person name="Kuo A."/>
            <person name="Kohler A."/>
            <person name="Nagy L.G."/>
            <person name="Floudas D."/>
            <person name="Copeland A."/>
            <person name="Barry K.W."/>
            <person name="Cichocki N."/>
            <person name="Veneault-Fourrey C."/>
            <person name="LaButti K."/>
            <person name="Lindquist E.A."/>
            <person name="Lipzen A."/>
            <person name="Lundell T."/>
            <person name="Morin E."/>
            <person name="Murat C."/>
            <person name="Sun H."/>
            <person name="Tunlid A."/>
            <person name="Henrissat B."/>
            <person name="Grigoriev I.V."/>
            <person name="Hibbett D.S."/>
            <person name="Martin F."/>
            <person name="Nordberg H.P."/>
            <person name="Cantor M.N."/>
            <person name="Hua S.X."/>
        </authorList>
    </citation>
    <scope>NUCLEOTIDE SEQUENCE [LARGE SCALE GENOMIC DNA]</scope>
    <source>
        <strain evidence="1 2">ATCC 200175</strain>
    </source>
</reference>
<evidence type="ECO:0000313" key="2">
    <source>
        <dbReference type="Proteomes" id="UP000053647"/>
    </source>
</evidence>